<evidence type="ECO:0000256" key="4">
    <source>
        <dbReference type="SAM" id="Coils"/>
    </source>
</evidence>
<evidence type="ECO:0000256" key="1">
    <source>
        <dbReference type="ARBA" id="ARBA00007026"/>
    </source>
</evidence>
<feature type="compositionally biased region" description="Polar residues" evidence="5">
    <location>
        <begin position="1932"/>
        <end position="1943"/>
    </location>
</feature>
<evidence type="ECO:0000256" key="2">
    <source>
        <dbReference type="ARBA" id="ARBA00022737"/>
    </source>
</evidence>
<feature type="region of interest" description="Disordered" evidence="5">
    <location>
        <begin position="1232"/>
        <end position="1255"/>
    </location>
</feature>
<dbReference type="InterPro" id="IPR001660">
    <property type="entry name" value="SAM"/>
</dbReference>
<feature type="compositionally biased region" description="Polar residues" evidence="5">
    <location>
        <begin position="871"/>
        <end position="880"/>
    </location>
</feature>
<dbReference type="SMART" id="SM00454">
    <property type="entry name" value="SAM"/>
    <property type="match status" value="3"/>
</dbReference>
<feature type="coiled-coil region" evidence="4">
    <location>
        <begin position="711"/>
        <end position="745"/>
    </location>
</feature>
<accession>A0A8E0RXL2</accession>
<dbReference type="InterPro" id="IPR037621">
    <property type="entry name" value="LIP-1_SAM_2"/>
</dbReference>
<keyword evidence="8" id="KW-1185">Reference proteome</keyword>
<dbReference type="Pfam" id="PF07647">
    <property type="entry name" value="SAM_2"/>
    <property type="match status" value="1"/>
</dbReference>
<dbReference type="InterPro" id="IPR057892">
    <property type="entry name" value="LIP-1_CC2"/>
</dbReference>
<feature type="region of interest" description="Disordered" evidence="5">
    <location>
        <begin position="1"/>
        <end position="30"/>
    </location>
</feature>
<feature type="compositionally biased region" description="Low complexity" evidence="5">
    <location>
        <begin position="1245"/>
        <end position="1255"/>
    </location>
</feature>
<comment type="similarity">
    <text evidence="1">Belongs to the liprin family. Liprin-alpha subfamily.</text>
</comment>
<feature type="compositionally biased region" description="Polar residues" evidence="5">
    <location>
        <begin position="627"/>
        <end position="639"/>
    </location>
</feature>
<dbReference type="InterPro" id="IPR037620">
    <property type="entry name" value="LIP-1_SAM_1"/>
</dbReference>
<feature type="compositionally biased region" description="Polar residues" evidence="5">
    <location>
        <begin position="1836"/>
        <end position="1846"/>
    </location>
</feature>
<dbReference type="OrthoDB" id="2132119at2759"/>
<feature type="region of interest" description="Disordered" evidence="5">
    <location>
        <begin position="832"/>
        <end position="854"/>
    </location>
</feature>
<keyword evidence="3 4" id="KW-0175">Coiled coil</keyword>
<feature type="coiled-coil region" evidence="4">
    <location>
        <begin position="34"/>
        <end position="118"/>
    </location>
</feature>
<reference evidence="7" key="1">
    <citation type="submission" date="2019-05" db="EMBL/GenBank/DDBJ databases">
        <title>Annotation for the trematode Fasciolopsis buski.</title>
        <authorList>
            <person name="Choi Y.-J."/>
        </authorList>
    </citation>
    <scope>NUCLEOTIDE SEQUENCE</scope>
    <source>
        <strain evidence="7">HT</strain>
        <tissue evidence="7">Whole worm</tissue>
    </source>
</reference>
<feature type="compositionally biased region" description="Polar residues" evidence="5">
    <location>
        <begin position="1487"/>
        <end position="1497"/>
    </location>
</feature>
<dbReference type="SUPFAM" id="SSF47769">
    <property type="entry name" value="SAM/Pointed domain"/>
    <property type="match status" value="2"/>
</dbReference>
<proteinExistence type="inferred from homology"/>
<feature type="compositionally biased region" description="Polar residues" evidence="5">
    <location>
        <begin position="453"/>
        <end position="470"/>
    </location>
</feature>
<dbReference type="Proteomes" id="UP000728185">
    <property type="component" value="Unassembled WGS sequence"/>
</dbReference>
<comment type="caution">
    <text evidence="7">The sequence shown here is derived from an EMBL/GenBank/DDBJ whole genome shotgun (WGS) entry which is preliminary data.</text>
</comment>
<protein>
    <submittedName>
        <fullName evidence="7">Liprin-alpha-2</fullName>
    </submittedName>
</protein>
<evidence type="ECO:0000256" key="3">
    <source>
        <dbReference type="ARBA" id="ARBA00023054"/>
    </source>
</evidence>
<dbReference type="InterPro" id="IPR029515">
    <property type="entry name" value="Liprin"/>
</dbReference>
<feature type="compositionally biased region" description="Polar residues" evidence="5">
    <location>
        <begin position="1167"/>
        <end position="1192"/>
    </location>
</feature>
<feature type="compositionally biased region" description="Polar residues" evidence="5">
    <location>
        <begin position="607"/>
        <end position="619"/>
    </location>
</feature>
<feature type="domain" description="SAM" evidence="6">
    <location>
        <begin position="1723"/>
        <end position="1792"/>
    </location>
</feature>
<feature type="compositionally biased region" description="Low complexity" evidence="5">
    <location>
        <begin position="1019"/>
        <end position="1028"/>
    </location>
</feature>
<dbReference type="PROSITE" id="PS50105">
    <property type="entry name" value="SAM_DOMAIN"/>
    <property type="match status" value="3"/>
</dbReference>
<dbReference type="CDD" id="cd09565">
    <property type="entry name" value="SAM_liprin-alpha1_2_3_4_repeat2"/>
    <property type="match status" value="1"/>
</dbReference>
<feature type="region of interest" description="Disordered" evidence="5">
    <location>
        <begin position="607"/>
        <end position="647"/>
    </location>
</feature>
<dbReference type="GO" id="GO:0005737">
    <property type="term" value="C:cytoplasm"/>
    <property type="evidence" value="ECO:0007669"/>
    <property type="project" value="UniProtKB-ARBA"/>
</dbReference>
<feature type="compositionally biased region" description="Polar residues" evidence="5">
    <location>
        <begin position="285"/>
        <end position="301"/>
    </location>
</feature>
<dbReference type="EMBL" id="LUCM01003039">
    <property type="protein sequence ID" value="KAA0196406.1"/>
    <property type="molecule type" value="Genomic_DNA"/>
</dbReference>
<dbReference type="Pfam" id="PF25526">
    <property type="entry name" value="LIP-1"/>
    <property type="match status" value="2"/>
</dbReference>
<feature type="compositionally biased region" description="Polar residues" evidence="5">
    <location>
        <begin position="924"/>
        <end position="936"/>
    </location>
</feature>
<feature type="region of interest" description="Disordered" evidence="5">
    <location>
        <begin position="222"/>
        <end position="301"/>
    </location>
</feature>
<dbReference type="PANTHER" id="PTHR12587:SF20">
    <property type="entry name" value="LIPRIN-ALPHA, ISOFORM E"/>
    <property type="match status" value="1"/>
</dbReference>
<feature type="region of interest" description="Disordered" evidence="5">
    <location>
        <begin position="1449"/>
        <end position="1525"/>
    </location>
</feature>
<organism evidence="7 8">
    <name type="scientific">Fasciolopsis buskii</name>
    <dbReference type="NCBI Taxonomy" id="27845"/>
    <lineage>
        <taxon>Eukaryota</taxon>
        <taxon>Metazoa</taxon>
        <taxon>Spiralia</taxon>
        <taxon>Lophotrochozoa</taxon>
        <taxon>Platyhelminthes</taxon>
        <taxon>Trematoda</taxon>
        <taxon>Digenea</taxon>
        <taxon>Plagiorchiida</taxon>
        <taxon>Echinostomata</taxon>
        <taxon>Echinostomatoidea</taxon>
        <taxon>Fasciolidae</taxon>
        <taxon>Fasciolopsis</taxon>
    </lineage>
</organism>
<feature type="region of interest" description="Disordered" evidence="5">
    <location>
        <begin position="1002"/>
        <end position="1044"/>
    </location>
</feature>
<feature type="region of interest" description="Disordered" evidence="5">
    <location>
        <begin position="870"/>
        <end position="936"/>
    </location>
</feature>
<feature type="region of interest" description="Disordered" evidence="5">
    <location>
        <begin position="1142"/>
        <end position="1212"/>
    </location>
</feature>
<evidence type="ECO:0000313" key="8">
    <source>
        <dbReference type="Proteomes" id="UP000728185"/>
    </source>
</evidence>
<feature type="region of interest" description="Disordered" evidence="5">
    <location>
        <begin position="1331"/>
        <end position="1353"/>
    </location>
</feature>
<dbReference type="GO" id="GO:0048786">
    <property type="term" value="C:presynaptic active zone"/>
    <property type="evidence" value="ECO:0007669"/>
    <property type="project" value="TreeGrafter"/>
</dbReference>
<feature type="domain" description="SAM" evidence="6">
    <location>
        <begin position="1548"/>
        <end position="1614"/>
    </location>
</feature>
<dbReference type="InterPro" id="IPR013761">
    <property type="entry name" value="SAM/pointed_sf"/>
</dbReference>
<evidence type="ECO:0000256" key="5">
    <source>
        <dbReference type="SAM" id="MobiDB-lite"/>
    </source>
</evidence>
<feature type="compositionally biased region" description="Polar residues" evidence="5">
    <location>
        <begin position="1469"/>
        <end position="1478"/>
    </location>
</feature>
<feature type="compositionally biased region" description="Low complexity" evidence="5">
    <location>
        <begin position="272"/>
        <end position="284"/>
    </location>
</feature>
<feature type="compositionally biased region" description="Polar residues" evidence="5">
    <location>
        <begin position="1856"/>
        <end position="1897"/>
    </location>
</feature>
<sequence length="1943" mass="210679">MCDVMPTIAEDGNSSDRDRDSQASGEGTNVEDMLLSILDERDRLMENLHDAQDQLVYTQTRLTEIERERDALNRQLSEKLPEDLSLLAKEVHRLRDQLAEREEEIIELKAERNNTRLLLEHLECLVARHERSLRMTVVKRQVNSPGGVSSEVEVLKALKSLFEHHKALDERVRERLRAALERGAQLEEEVRSSAADRAALREQLAAALAGVAAAAAVQQQQIQQQQNESVHGISNSNNNANPDDPSNKSKDEVLVNGETGEHLTSLPPGGPPLTNGGTNNNNNNDISNVSMDGPSSVTNSETISGACPKSAASYAAAAAAAAASAVAAERKLAEITARSRELEATTNSVQKELARSNEQTLRLQRELRELEAQREDQEARITTLEQRYLASQREATGALDRLSRSQSELISREVELKQARDHANSLLIELDSLKQQLSNARQEKISVAAENGELQSDAQGSTATTLSTDLETSEGDATDTTGKTLTNGNRDSAIEDLRSKLSQAEERIHEMEANMSETQAELQRARQRERLNEDHSSRLTATVDKLLLESNERLQTHLREKMASLEEKNQLNTELDRLRRLLETSQSERDRAVSDVERLRRQLLASTPNSSYLDGSLPSTVRRAQRNRSGARTDQQSNNWDDDTWDKTRQTPQQVLDADAELDELDRTGSLKHGRQSRQNEWLENERSDSPSGGRATAELMGSTTDAQRLALMLQEQLDAINKEIKLIQEEKQNAEHWVEELESRVGGVGINDVDMSAYAGAASDPKTLALASVDPSDYGAGYGNSPFATSGMISGILPGFGPTGWSPPPSPMSSRSRPFWNASGYMGVPPFSSSERLSPGSGGPGTAQRDATFPVRSVSQLNALEMRHTPQPTQSSYGTYQGAGGVPPSGNYMSRSGQFDSMQAAPAPQQRSVSAAGRPIHPTSLTNGNETTSSGSGLPVVGIGVAATATNSQPRGVTLADAIAGLDVLEKMQKERVYQQQRMHSNRPVLNPQTSLLTRYEDPYEFGPDDYSSSMLDSWEPPSDSSSPTPPIPGPHSRPTGSAVKSVVLSHNSSASVTTVNTTTNLITTGLSSAVGSRYRDNGLVTTMTPPAKPPFVSPFDYQSNLDPSGMLDTHTQAQHQMQPQPPYRSVSQLQHNVPMSPTGMMPSGINQNSYGPPGTHDGDTMNPQSLMTSNNPILSGPSAGSLSGISADSPGEEASSSASDPALMGQPNVSHAQLVSQQNYLQQQHMLAQHSQAQRDFEQQQQQYHQFQASQTRVSAGLGPPYGMRHPQFRPMTPTGTYYSSDASAMPGQLSGFNRAQFLVSPAPSPTPSKKKSRMLSGTLGRFFKRNQSNTGGDLPVAPAASYSPSLNPNPYQTRPLGTGAYGSPSRVGAPVNSLRHPLGPGVSLPPHVVRPQQLQVTSAQRYSPLTQQQLFQQQQHQQRLMQQQQQQFQHLGQRANAQMGVQYAADESGSSASSQQGGSISPYPSVSSGTGVSVAPLDSCMNSTQSGLTSPTPPMDSAGGPNMGGTPGSNISTPIPEERRRWKKEELLEGAMMARLPFAQWNGPTVVAWLELWVGMPAWYVAACRANVKSGAIMASLSEQEIQREIGISNPLHRLKLRLAIQEMLALTSPTPMPKPSTSRLAFGDMNHEWVGNVWLPSLGLAQYRPLFMECLVDARMLDHLTKRDLRAHLKMIDNLHRTSLLYGIVCLKRLNYDRIELERRQRDAVHPDSIDLLVWSCERVQAWLDQIGLKDYSSNLTGSGVHGGVIGLHPDLNAAQLALILQIPTSNSSARNILAKELNDLIQRFRASAPIAAASLGPAPRVLAMEAAARARAQFEGKDITCPDDGSSETAITSGTDPTETHVDDRTTPTNQDGTTGKVAASNSDPNKSQLRSRAISISQPTSSASLPHTDNAKSPVDGPKSITSVSDGPVGHNKPPAPPPPTSNLAGHTAQSSS</sequence>
<feature type="domain" description="SAM" evidence="6">
    <location>
        <begin position="1642"/>
        <end position="1698"/>
    </location>
</feature>
<feature type="compositionally biased region" description="Polar residues" evidence="5">
    <location>
        <begin position="892"/>
        <end position="902"/>
    </location>
</feature>
<feature type="coiled-coil region" evidence="4">
    <location>
        <begin position="494"/>
        <end position="602"/>
    </location>
</feature>
<name>A0A8E0RXL2_9TREM</name>
<dbReference type="GO" id="GO:0050808">
    <property type="term" value="P:synapse organization"/>
    <property type="evidence" value="ECO:0007669"/>
    <property type="project" value="TreeGrafter"/>
</dbReference>
<feature type="region of interest" description="Disordered" evidence="5">
    <location>
        <begin position="663"/>
        <end position="698"/>
    </location>
</feature>
<feature type="compositionally biased region" description="Low complexity" evidence="5">
    <location>
        <begin position="234"/>
        <end position="244"/>
    </location>
</feature>
<dbReference type="CDD" id="cd09562">
    <property type="entry name" value="SAM_liprin-alpha1_2_3_4_repeat1"/>
    <property type="match status" value="1"/>
</dbReference>
<dbReference type="PANTHER" id="PTHR12587">
    <property type="entry name" value="LAR INTERACTING PROTEIN LIP -RELATED PROTEIN"/>
    <property type="match status" value="1"/>
</dbReference>
<feature type="region of interest" description="Disordered" evidence="5">
    <location>
        <begin position="1826"/>
        <end position="1943"/>
    </location>
</feature>
<keyword evidence="2" id="KW-0677">Repeat</keyword>
<feature type="compositionally biased region" description="Low complexity" evidence="5">
    <location>
        <begin position="1455"/>
        <end position="1468"/>
    </location>
</feature>
<evidence type="ECO:0000313" key="7">
    <source>
        <dbReference type="EMBL" id="KAA0196406.1"/>
    </source>
</evidence>
<feature type="region of interest" description="Disordered" evidence="5">
    <location>
        <begin position="449"/>
        <end position="491"/>
    </location>
</feature>
<dbReference type="Gene3D" id="1.10.150.50">
    <property type="entry name" value="Transcription Factor, Ets-1"/>
    <property type="match status" value="3"/>
</dbReference>
<gene>
    <name evidence="7" type="ORF">FBUS_02544</name>
</gene>
<feature type="compositionally biased region" description="Polar residues" evidence="5">
    <location>
        <begin position="478"/>
        <end position="490"/>
    </location>
</feature>
<dbReference type="Pfam" id="PF00536">
    <property type="entry name" value="SAM_1"/>
    <property type="match status" value="2"/>
</dbReference>
<evidence type="ECO:0000259" key="6">
    <source>
        <dbReference type="PROSITE" id="PS50105"/>
    </source>
</evidence>